<feature type="compositionally biased region" description="Basic and acidic residues" evidence="1">
    <location>
        <begin position="306"/>
        <end position="315"/>
    </location>
</feature>
<dbReference type="OrthoDB" id="3214739at2759"/>
<name>A0A060SBS0_PYCCI</name>
<sequence>MPPRAKGTRSRKGKADRAMSTEQVSVAPAVVPQAVPPGSSAASPRRSQRKLKAPVITASASKMVPASADKPDGAPNGGTGRKRGLSEATHAATMMPNKRPEPIPATQEGVEPGLTSVKPPKHARKAPQALLDEDFNASGDERLDEAAMLLQNSASGNVNEETEVLSGPETLDSEDEETRDTLAEQSESEDELLTGMCDDDVLAVHLAAEVPRWAPNPASKAQSSTPPQSDKGKGRAQCSADEGIASDQAHLVATAKEPRPSAGPREARGVTSIGHATVSRPVFRTPGSHKPLSSTPAIAASVESPESAHSDSDAPEHDISLMPAAAYQIVYPPQGGVLALKAQHLDIQDVISATRRRLERNIVTLDAFPDARDRGRSVRMAMVETVKTLQPPERYAGLVMRMVTDGDFTRALSTIPNQRISSFRGKVKEKSDIAVAAAYGLVSGNAKERIEWLLPELIYIYPTDFEKKSIVENKPYQHPIIASVLRETFFKGPQAFASKNEDIFTSSLPQRPEKEIPMVMLALVGTAIHASLLDWSSGDSAGVSSFSADRYVDAYKEHIIFMKGIKSSSAIKYHVMMYKLYNTVSGNTAVMDASPSGTTALTRLNIDAMDED</sequence>
<evidence type="ECO:0000256" key="1">
    <source>
        <dbReference type="SAM" id="MobiDB-lite"/>
    </source>
</evidence>
<proteinExistence type="predicted"/>
<comment type="caution">
    <text evidence="3">The sequence shown here is derived from an EMBL/GenBank/DDBJ whole genome shotgun (WGS) entry which is preliminary data.</text>
</comment>
<feature type="region of interest" description="Disordered" evidence="1">
    <location>
        <begin position="213"/>
        <end position="241"/>
    </location>
</feature>
<dbReference type="Pfam" id="PF20149">
    <property type="entry name" value="DUF6532"/>
    <property type="match status" value="1"/>
</dbReference>
<feature type="region of interest" description="Disordered" evidence="1">
    <location>
        <begin position="152"/>
        <end position="194"/>
    </location>
</feature>
<reference evidence="3" key="1">
    <citation type="submission" date="2014-01" db="EMBL/GenBank/DDBJ databases">
        <title>The genome of the white-rot fungus Pycnoporus cinnabarinus: a basidiomycete model with a versatile arsenal for lignocellulosic biomass breakdown.</title>
        <authorList>
            <person name="Levasseur A."/>
            <person name="Lomascolo A."/>
            <person name="Ruiz-Duenas F.J."/>
            <person name="Uzan E."/>
            <person name="Piumi F."/>
            <person name="Kues U."/>
            <person name="Ram A.F.J."/>
            <person name="Murat C."/>
            <person name="Haon M."/>
            <person name="Benoit I."/>
            <person name="Arfi Y."/>
            <person name="Chevret D."/>
            <person name="Drula E."/>
            <person name="Kwon M.J."/>
            <person name="Gouret P."/>
            <person name="Lesage-Meessen L."/>
            <person name="Lombard V."/>
            <person name="Mariette J."/>
            <person name="Noirot C."/>
            <person name="Park J."/>
            <person name="Patyshakuliyeva A."/>
            <person name="Wieneger R.A.B."/>
            <person name="Wosten H.A.B."/>
            <person name="Martin F."/>
            <person name="Coutinho P.M."/>
            <person name="de Vries R."/>
            <person name="Martinez A.T."/>
            <person name="Klopp C."/>
            <person name="Pontarotti P."/>
            <person name="Henrissat B."/>
            <person name="Record E."/>
        </authorList>
    </citation>
    <scope>NUCLEOTIDE SEQUENCE [LARGE SCALE GENOMIC DNA]</scope>
    <source>
        <strain evidence="3">BRFM137</strain>
    </source>
</reference>
<keyword evidence="4" id="KW-1185">Reference proteome</keyword>
<feature type="compositionally biased region" description="Basic residues" evidence="1">
    <location>
        <begin position="1"/>
        <end position="12"/>
    </location>
</feature>
<dbReference type="AlphaFoldDB" id="A0A060SBS0"/>
<feature type="compositionally biased region" description="Low complexity" evidence="1">
    <location>
        <begin position="23"/>
        <end position="45"/>
    </location>
</feature>
<dbReference type="InterPro" id="IPR045341">
    <property type="entry name" value="DUF6532"/>
</dbReference>
<gene>
    <name evidence="3" type="ORF">BN946_scf184766.g43</name>
</gene>
<feature type="region of interest" description="Disordered" evidence="1">
    <location>
        <begin position="255"/>
        <end position="315"/>
    </location>
</feature>
<feature type="region of interest" description="Disordered" evidence="1">
    <location>
        <begin position="1"/>
        <end position="128"/>
    </location>
</feature>
<evidence type="ECO:0000259" key="2">
    <source>
        <dbReference type="Pfam" id="PF20149"/>
    </source>
</evidence>
<feature type="compositionally biased region" description="Polar residues" evidence="1">
    <location>
        <begin position="219"/>
        <end position="228"/>
    </location>
</feature>
<protein>
    <recommendedName>
        <fullName evidence="2">DUF6532 domain-containing protein</fullName>
    </recommendedName>
</protein>
<dbReference type="HOGENOM" id="CLU_446279_0_0_1"/>
<evidence type="ECO:0000313" key="3">
    <source>
        <dbReference type="EMBL" id="CDO69798.1"/>
    </source>
</evidence>
<dbReference type="EMBL" id="CCBP010000055">
    <property type="protein sequence ID" value="CDO69798.1"/>
    <property type="molecule type" value="Genomic_DNA"/>
</dbReference>
<evidence type="ECO:0000313" key="4">
    <source>
        <dbReference type="Proteomes" id="UP000029665"/>
    </source>
</evidence>
<dbReference type="Proteomes" id="UP000029665">
    <property type="component" value="Unassembled WGS sequence"/>
</dbReference>
<accession>A0A060SBS0</accession>
<feature type="domain" description="DUF6532" evidence="2">
    <location>
        <begin position="356"/>
        <end position="563"/>
    </location>
</feature>
<organism evidence="3 4">
    <name type="scientific">Pycnoporus cinnabarinus</name>
    <name type="common">Cinnabar-red polypore</name>
    <name type="synonym">Trametes cinnabarina</name>
    <dbReference type="NCBI Taxonomy" id="5643"/>
    <lineage>
        <taxon>Eukaryota</taxon>
        <taxon>Fungi</taxon>
        <taxon>Dikarya</taxon>
        <taxon>Basidiomycota</taxon>
        <taxon>Agaricomycotina</taxon>
        <taxon>Agaricomycetes</taxon>
        <taxon>Polyporales</taxon>
        <taxon>Polyporaceae</taxon>
        <taxon>Trametes</taxon>
    </lineage>
</organism>
<dbReference type="STRING" id="5643.A0A060SBS0"/>